<dbReference type="Proteomes" id="UP000007879">
    <property type="component" value="Unassembled WGS sequence"/>
</dbReference>
<dbReference type="SUPFAM" id="SSF56487">
    <property type="entry name" value="SRCR-like"/>
    <property type="match status" value="12"/>
</dbReference>
<keyword evidence="7 10" id="KW-1015">Disulfide bond</keyword>
<feature type="domain" description="SRCR" evidence="13">
    <location>
        <begin position="1295"/>
        <end position="1400"/>
    </location>
</feature>
<sequence length="1495" mass="160206">MGAFFYYLLALAAFAAVGVDSQCTENLTRVVWGDGPWEGNLQVCIGGVWGWICQNGFGTPDAQVACKELGYTAPGAYYRVWSYYGVGNNSVPIHLDRLNCVGTETKLMQCSRSIGIGQSNCGYNQIAGVACASGGTCSNGAIRKIRNSNGTPYRGGGRVEVCSGGVWGSVCDDYFGWVDAKVACVSLGYSGSLLGYSCCARYYGQGYGSIFLDNLHCSGNEASLFSCPHNGVGNHNCGHNEDSGIHCIGVFKPNTCTNGDVALWRPSDGPEYYGLALYCKSNRWIGVCDDSFTCHTARLFCQQLGFAGALFTRSEGYWGLYYYQGDGVDHYAWSCNSGHKSLSQCSYSYHSNCYHNHDQFGIACYPNVQGSQCTNGDVQLQDGTNSTNGRAMYCFEGYWTPLCSISASTASAICKTLGFTSPYAIVYTDERFGTSERRSGLNYLNCPAGATNISSQCTAVYKTWSGGCYISYGKCGKEAGIQCFNASQDCTDGSVRLVNGVLEQEGRVEVCSYGLWGTVCQGDWNAIDAYIVCNQLGYTGTGPLSYYNSKFGVASHLPTVYNNVKCVGWEKSITECTKNVYPAGSCSQSQTASVVCKEGCRDGEVRLLGGGFENEGTVQICYGGLWGLVSDNQWDVNDANVVCYQLGFGGGNALAILNNQYGKPNMTIHIRNVACLGNETFLDNCTKIKNSLSSGSSQLASTSVAGVDCLFDTPTDPPCIQRPVLYDSFGSECTNGSVRLQGGSSSEGRVEYCHNGYWSPFCKMDPMVAKVACMQLGFTQYSWGAILEGGEFVSGRNISLFDNITCTGSETSLSQCAVAENTDCTPFCRYNLGLRCFNPGSCTNGALRLADGVIDNEGRVEVCVNGVWGAVCDQGFDVTDAHVVCQQLGHPELEPIVFANSAFGPGQYPIVYNDVACGGYENSLSDCNKQTYTACSRYNTAGVLCGYDCRDGDVRLVGGSVANEGTVEICFNNLWGTVNEAGWGDDAAGILCYQLGFEKEGSQASSDFPKPSLTVHYGDFSCTGSEMSITDCSYTTYSLYEGKSISQQATAVGGVRCNRCSVPVPPTNNDGCSDGELRLTGGQESGVQEGRLQYCVQGSWSDFCYLGSNEASVACRQLGFADIDVSVVFTDGRFGSGATTSLFTHFNCSQGVSQFLECQLDSCPSTCPQALGLRCYEETNCAEGETRLVGGSFDTEGRVEVCHKGIWGSVCATGFDTTDAHVACKEVGVGPSEPIVYNNSYFGDGDVAIVLSDLQCNGYERSIVDCNPKEFGSFECSRSAVVGVRCQDRCSTGDVQLVNDRNLTSEGTVLVCYDNTWGLITDNDWGKQNADVVCKQLYYTNGGEAVLGSYYGKPNKTIIYNNVACTGSESSIVDCTNDPLSVDDARAIFASVNVAGVRCAMNTTSPPTDLLSGSVSSTSASVGLAIALIILIASIVITVILIIYVLFKKSRVGKSTVMRQSRVMMSGVENPGAGLEDDDDEFNTAEKEAYLREFK</sequence>
<dbReference type="PANTHER" id="PTHR19331:SF487">
    <property type="entry name" value="SOLUBLE SCAVENGER RECEPTOR CYSTEINE-RICH DOMAIN-CONTAINING PROTEIN SSC5D"/>
    <property type="match status" value="1"/>
</dbReference>
<dbReference type="SMART" id="SM00202">
    <property type="entry name" value="SR"/>
    <property type="match status" value="11"/>
</dbReference>
<proteinExistence type="predicted"/>
<comment type="caution">
    <text evidence="10">Lacks conserved residue(s) required for the propagation of feature annotation.</text>
</comment>
<dbReference type="PROSITE" id="PS50287">
    <property type="entry name" value="SRCR_2"/>
    <property type="match status" value="12"/>
</dbReference>
<dbReference type="GO" id="GO:0016020">
    <property type="term" value="C:membrane"/>
    <property type="evidence" value="ECO:0007669"/>
    <property type="project" value="UniProtKB-SubCell"/>
</dbReference>
<feature type="disulfide bond" evidence="10">
    <location>
        <begin position="1148"/>
        <end position="1158"/>
    </location>
</feature>
<evidence type="ECO:0000256" key="11">
    <source>
        <dbReference type="SAM" id="Phobius"/>
    </source>
</evidence>
<dbReference type="Pfam" id="PF00530">
    <property type="entry name" value="SRCR"/>
    <property type="match status" value="11"/>
</dbReference>
<feature type="domain" description="SRCR" evidence="13">
    <location>
        <begin position="847"/>
        <end position="946"/>
    </location>
</feature>
<feature type="domain" description="SRCR" evidence="13">
    <location>
        <begin position="495"/>
        <end position="597"/>
    </location>
</feature>
<feature type="disulfide bond" evidence="10">
    <location>
        <begin position="1365"/>
        <end position="1375"/>
    </location>
</feature>
<reference evidence="15" key="1">
    <citation type="journal article" date="2010" name="Nature">
        <title>The Amphimedon queenslandica genome and the evolution of animal complexity.</title>
        <authorList>
            <person name="Srivastava M."/>
            <person name="Simakov O."/>
            <person name="Chapman J."/>
            <person name="Fahey B."/>
            <person name="Gauthier M.E."/>
            <person name="Mitros T."/>
            <person name="Richards G.S."/>
            <person name="Conaco C."/>
            <person name="Dacre M."/>
            <person name="Hellsten U."/>
            <person name="Larroux C."/>
            <person name="Putnam N.H."/>
            <person name="Stanke M."/>
            <person name="Adamska M."/>
            <person name="Darling A."/>
            <person name="Degnan S.M."/>
            <person name="Oakley T.H."/>
            <person name="Plachetzki D.C."/>
            <person name="Zhai Y."/>
            <person name="Adamski M."/>
            <person name="Calcino A."/>
            <person name="Cummins S.F."/>
            <person name="Goodstein D.M."/>
            <person name="Harris C."/>
            <person name="Jackson D.J."/>
            <person name="Leys S.P."/>
            <person name="Shu S."/>
            <person name="Woodcroft B.J."/>
            <person name="Vervoort M."/>
            <person name="Kosik K.S."/>
            <person name="Manning G."/>
            <person name="Degnan B.M."/>
            <person name="Rokhsar D.S."/>
        </authorList>
    </citation>
    <scope>NUCLEOTIDE SEQUENCE [LARGE SCALE GENOMIC DNA]</scope>
</reference>
<dbReference type="PANTHER" id="PTHR19331">
    <property type="entry name" value="SCAVENGER RECEPTOR DOMAIN-CONTAINING"/>
    <property type="match status" value="1"/>
</dbReference>
<keyword evidence="4" id="KW-0677">Repeat</keyword>
<evidence type="ECO:0000256" key="12">
    <source>
        <dbReference type="SAM" id="SignalP"/>
    </source>
</evidence>
<evidence type="ECO:0000256" key="7">
    <source>
        <dbReference type="ARBA" id="ARBA00023157"/>
    </source>
</evidence>
<evidence type="ECO:0000313" key="15">
    <source>
        <dbReference type="Proteomes" id="UP000007879"/>
    </source>
</evidence>
<feature type="domain" description="SRCR" evidence="13">
    <location>
        <begin position="954"/>
        <end position="1058"/>
    </location>
</feature>
<accession>A0A1X7UFU0</accession>
<keyword evidence="2 11" id="KW-0812">Transmembrane</keyword>
<name>A0A1X7UFU0_AMPQE</name>
<feature type="transmembrane region" description="Helical" evidence="11">
    <location>
        <begin position="1422"/>
        <end position="1447"/>
    </location>
</feature>
<dbReference type="FunFam" id="3.10.250.10:FF:000016">
    <property type="entry name" value="Scavenger receptor cysteine-rich protein type 12"/>
    <property type="match status" value="4"/>
</dbReference>
<feature type="disulfide bond" evidence="10">
    <location>
        <begin position="566"/>
        <end position="576"/>
    </location>
</feature>
<evidence type="ECO:0000256" key="10">
    <source>
        <dbReference type="PROSITE-ProRule" id="PRU00196"/>
    </source>
</evidence>
<dbReference type="Gene3D" id="3.10.250.10">
    <property type="entry name" value="SRCR-like domain"/>
    <property type="match status" value="12"/>
</dbReference>
<evidence type="ECO:0000259" key="13">
    <source>
        <dbReference type="PROSITE" id="PS50287"/>
    </source>
</evidence>
<keyword evidence="9" id="KW-0325">Glycoprotein</keyword>
<dbReference type="PRINTS" id="PR00258">
    <property type="entry name" value="SPERACTRCPTR"/>
</dbReference>
<feature type="disulfide bond" evidence="10">
    <location>
        <begin position="917"/>
        <end position="927"/>
    </location>
</feature>
<dbReference type="FunFam" id="3.10.250.10:FF:000001">
    <property type="entry name" value="Lysyl oxidase 4 isoform X1"/>
    <property type="match status" value="1"/>
</dbReference>
<evidence type="ECO:0000256" key="9">
    <source>
        <dbReference type="ARBA" id="ARBA00023180"/>
    </source>
</evidence>
<feature type="chain" id="PRO_5010853860" description="SRCR domain-containing protein" evidence="12">
    <location>
        <begin position="22"/>
        <end position="1495"/>
    </location>
</feature>
<dbReference type="InterPro" id="IPR001190">
    <property type="entry name" value="SRCR"/>
</dbReference>
<dbReference type="OrthoDB" id="536948at2759"/>
<feature type="domain" description="SRCR" evidence="13">
    <location>
        <begin position="145"/>
        <end position="248"/>
    </location>
</feature>
<comment type="subcellular location">
    <subcellularLocation>
        <location evidence="1">Membrane</location>
        <topology evidence="1">Single-pass membrane protein</topology>
    </subcellularLocation>
</comment>
<evidence type="ECO:0000256" key="1">
    <source>
        <dbReference type="ARBA" id="ARBA00004167"/>
    </source>
</evidence>
<dbReference type="FunFam" id="3.10.250.10:FF:000007">
    <property type="entry name" value="Soluble scavenger receptor cysteine-rich domain-containing protein SSC5D"/>
    <property type="match status" value="2"/>
</dbReference>
<evidence type="ECO:0000313" key="14">
    <source>
        <dbReference type="EnsemblMetazoa" id="Aqu2.1.26834_001"/>
    </source>
</evidence>
<dbReference type="EnsemblMetazoa" id="XM_011406878.2">
    <property type="protein sequence ID" value="XP_011405180.1"/>
    <property type="gene ID" value="LOC105313440"/>
</dbReference>
<evidence type="ECO:0000256" key="3">
    <source>
        <dbReference type="ARBA" id="ARBA00022729"/>
    </source>
</evidence>
<dbReference type="InterPro" id="IPR036772">
    <property type="entry name" value="SRCR-like_dom_sf"/>
</dbReference>
<protein>
    <recommendedName>
        <fullName evidence="13">SRCR domain-containing protein</fullName>
    </recommendedName>
</protein>
<keyword evidence="15" id="KW-1185">Reference proteome</keyword>
<keyword evidence="5 11" id="KW-1133">Transmembrane helix</keyword>
<feature type="domain" description="SRCR" evidence="13">
    <location>
        <begin position="1186"/>
        <end position="1287"/>
    </location>
</feature>
<evidence type="ECO:0000256" key="8">
    <source>
        <dbReference type="ARBA" id="ARBA00023170"/>
    </source>
</evidence>
<gene>
    <name evidence="14" type="primary">105313440</name>
</gene>
<feature type="domain" description="SRCR" evidence="13">
    <location>
        <begin position="28"/>
        <end position="132"/>
    </location>
</feature>
<feature type="domain" description="SRCR" evidence="13">
    <location>
        <begin position="378"/>
        <end position="484"/>
    </location>
</feature>
<dbReference type="PROSITE" id="PS00420">
    <property type="entry name" value="SRCR_1"/>
    <property type="match status" value="4"/>
</dbReference>
<feature type="domain" description="SRCR" evidence="13">
    <location>
        <begin position="264"/>
        <end position="365"/>
    </location>
</feature>
<keyword evidence="8" id="KW-0675">Receptor</keyword>
<dbReference type="EnsemblMetazoa" id="Aqu2.1.26834_001">
    <property type="protein sequence ID" value="Aqu2.1.26834_001"/>
    <property type="gene ID" value="Aqu2.1.26834"/>
</dbReference>
<dbReference type="InParanoid" id="A0A1X7UFU0"/>
<feature type="domain" description="SRCR" evidence="13">
    <location>
        <begin position="605"/>
        <end position="710"/>
    </location>
</feature>
<evidence type="ECO:0000256" key="2">
    <source>
        <dbReference type="ARBA" id="ARBA00022692"/>
    </source>
</evidence>
<organism evidence="14">
    <name type="scientific">Amphimedon queenslandica</name>
    <name type="common">Sponge</name>
    <dbReference type="NCBI Taxonomy" id="400682"/>
    <lineage>
        <taxon>Eukaryota</taxon>
        <taxon>Metazoa</taxon>
        <taxon>Porifera</taxon>
        <taxon>Demospongiae</taxon>
        <taxon>Heteroscleromorpha</taxon>
        <taxon>Haplosclerida</taxon>
        <taxon>Niphatidae</taxon>
        <taxon>Amphimedon</taxon>
    </lineage>
</organism>
<feature type="disulfide bond" evidence="10">
    <location>
        <begin position="1256"/>
        <end position="1266"/>
    </location>
</feature>
<evidence type="ECO:0000256" key="5">
    <source>
        <dbReference type="ARBA" id="ARBA00022989"/>
    </source>
</evidence>
<feature type="disulfide bond" evidence="10">
    <location>
        <begin position="675"/>
        <end position="685"/>
    </location>
</feature>
<feature type="disulfide bond" evidence="10">
    <location>
        <begin position="217"/>
        <end position="227"/>
    </location>
</feature>
<evidence type="ECO:0000256" key="6">
    <source>
        <dbReference type="ARBA" id="ARBA00023136"/>
    </source>
</evidence>
<feature type="signal peptide" evidence="12">
    <location>
        <begin position="1"/>
        <end position="21"/>
    </location>
</feature>
<feature type="domain" description="SRCR" evidence="13">
    <location>
        <begin position="1077"/>
        <end position="1176"/>
    </location>
</feature>
<feature type="disulfide bond" evidence="10">
    <location>
        <begin position="100"/>
        <end position="110"/>
    </location>
</feature>
<evidence type="ECO:0000256" key="4">
    <source>
        <dbReference type="ARBA" id="ARBA00022737"/>
    </source>
</evidence>
<feature type="disulfide bond" evidence="10">
    <location>
        <begin position="1022"/>
        <end position="1032"/>
    </location>
</feature>
<reference evidence="14" key="2">
    <citation type="submission" date="2017-05" db="UniProtKB">
        <authorList>
            <consortium name="EnsemblMetazoa"/>
        </authorList>
    </citation>
    <scope>IDENTIFICATION</scope>
</reference>
<keyword evidence="3 12" id="KW-0732">Signal</keyword>
<dbReference type="KEGG" id="aqu:105313440"/>
<feature type="disulfide bond" evidence="10">
    <location>
        <begin position="335"/>
        <end position="345"/>
    </location>
</feature>
<feature type="disulfide bond" evidence="10">
    <location>
        <begin position="806"/>
        <end position="816"/>
    </location>
</feature>
<keyword evidence="6 11" id="KW-0472">Membrane</keyword>
<feature type="domain" description="SRCR" evidence="13">
    <location>
        <begin position="738"/>
        <end position="837"/>
    </location>
</feature>